<dbReference type="Proteomes" id="UP000046680">
    <property type="component" value="Unassembled WGS sequence"/>
</dbReference>
<proteinExistence type="predicted"/>
<protein>
    <submittedName>
        <fullName evidence="3">Uncharacterized protein</fullName>
    </submittedName>
</protein>
<reference evidence="4 5" key="1">
    <citation type="submission" date="2015-03" db="EMBL/GenBank/DDBJ databases">
        <authorList>
            <consortium name="Pathogen Informatics"/>
        </authorList>
    </citation>
    <scope>NUCLEOTIDE SEQUENCE [LARGE SCALE GENOMIC DNA]</scope>
    <source>
        <strain evidence="3 5">Bir 172</strain>
        <strain evidence="2 6">Bir 185</strain>
        <strain evidence="1 4">C09601061</strain>
    </source>
</reference>
<organism evidence="3 5">
    <name type="scientific">Mycobacterium tuberculosis</name>
    <dbReference type="NCBI Taxonomy" id="1773"/>
    <lineage>
        <taxon>Bacteria</taxon>
        <taxon>Bacillati</taxon>
        <taxon>Actinomycetota</taxon>
        <taxon>Actinomycetes</taxon>
        <taxon>Mycobacteriales</taxon>
        <taxon>Mycobacteriaceae</taxon>
        <taxon>Mycobacterium</taxon>
        <taxon>Mycobacterium tuberculosis complex</taxon>
    </lineage>
</organism>
<accession>A0A655AKH4</accession>
<gene>
    <name evidence="1" type="ORF">ERS007657_02126</name>
    <name evidence="3" type="ORF">ERS027646_03769</name>
    <name evidence="2" type="ORF">ERS027659_03323</name>
</gene>
<dbReference type="EMBL" id="CNGE01000956">
    <property type="protein sequence ID" value="CKT54015.1"/>
    <property type="molecule type" value="Genomic_DNA"/>
</dbReference>
<evidence type="ECO:0000313" key="5">
    <source>
        <dbReference type="Proteomes" id="UP000048948"/>
    </source>
</evidence>
<dbReference type="Proteomes" id="UP000050164">
    <property type="component" value="Unassembled WGS sequence"/>
</dbReference>
<name>A0A655AKH4_MYCTX</name>
<evidence type="ECO:0000313" key="2">
    <source>
        <dbReference type="EMBL" id="CKS59945.1"/>
    </source>
</evidence>
<evidence type="ECO:0000313" key="3">
    <source>
        <dbReference type="EMBL" id="CKT54015.1"/>
    </source>
</evidence>
<dbReference type="Proteomes" id="UP000048948">
    <property type="component" value="Unassembled WGS sequence"/>
</dbReference>
<dbReference type="AlphaFoldDB" id="A0A655AKH4"/>
<evidence type="ECO:0000313" key="4">
    <source>
        <dbReference type="Proteomes" id="UP000046680"/>
    </source>
</evidence>
<sequence>MNTTTRPANHCGGADSAGWAGIGSSAAAEDVSIALHAKRMVSQLSQEKFPDATSHSWVTTMIAAAMLAAGCGVNNPNGTTSWAKWLPATSIRCNGLGR</sequence>
<evidence type="ECO:0000313" key="6">
    <source>
        <dbReference type="Proteomes" id="UP000050164"/>
    </source>
</evidence>
<evidence type="ECO:0000313" key="1">
    <source>
        <dbReference type="EMBL" id="CFR83113.1"/>
    </source>
</evidence>
<dbReference type="EMBL" id="CNFT01000941">
    <property type="protein sequence ID" value="CKS59945.1"/>
    <property type="molecule type" value="Genomic_DNA"/>
</dbReference>
<dbReference type="EMBL" id="CGCX01000766">
    <property type="protein sequence ID" value="CFR83113.1"/>
    <property type="molecule type" value="Genomic_DNA"/>
</dbReference>